<dbReference type="PANTHER" id="PTHR30336:SF20">
    <property type="entry name" value="DUF218 DOMAIN-CONTAINING PROTEIN"/>
    <property type="match status" value="1"/>
</dbReference>
<dbReference type="AlphaFoldDB" id="T1B4Q2"/>
<evidence type="ECO:0000259" key="1">
    <source>
        <dbReference type="Pfam" id="PF02698"/>
    </source>
</evidence>
<feature type="domain" description="DUF218" evidence="1">
    <location>
        <begin position="53"/>
        <end position="162"/>
    </location>
</feature>
<protein>
    <submittedName>
        <fullName evidence="2">Protein containing DUF218</fullName>
    </submittedName>
</protein>
<dbReference type="InterPro" id="IPR014729">
    <property type="entry name" value="Rossmann-like_a/b/a_fold"/>
</dbReference>
<comment type="caution">
    <text evidence="2">The sequence shown here is derived from an EMBL/GenBank/DDBJ whole genome shotgun (WGS) entry which is preliminary data.</text>
</comment>
<reference evidence="2" key="2">
    <citation type="journal article" date="2014" name="ISME J.">
        <title>Microbial stratification in low pH oxic and suboxic macroscopic growths along an acid mine drainage.</title>
        <authorList>
            <person name="Mendez-Garcia C."/>
            <person name="Mesa V."/>
            <person name="Sprenger R.R."/>
            <person name="Richter M."/>
            <person name="Diez M.S."/>
            <person name="Solano J."/>
            <person name="Bargiela R."/>
            <person name="Golyshina O.V."/>
            <person name="Manteca A."/>
            <person name="Ramos J.L."/>
            <person name="Gallego J.R."/>
            <person name="Llorente I."/>
            <person name="Martins Dos Santos V.A."/>
            <person name="Jensen O.N."/>
            <person name="Pelaez A.I."/>
            <person name="Sanchez J."/>
            <person name="Ferrer M."/>
        </authorList>
    </citation>
    <scope>NUCLEOTIDE SEQUENCE</scope>
</reference>
<dbReference type="CDD" id="cd06259">
    <property type="entry name" value="YdcF-like"/>
    <property type="match status" value="1"/>
</dbReference>
<feature type="non-terminal residue" evidence="2">
    <location>
        <position position="164"/>
    </location>
</feature>
<dbReference type="GO" id="GO:0005886">
    <property type="term" value="C:plasma membrane"/>
    <property type="evidence" value="ECO:0007669"/>
    <property type="project" value="TreeGrafter"/>
</dbReference>
<dbReference type="PANTHER" id="PTHR30336">
    <property type="entry name" value="INNER MEMBRANE PROTEIN, PROBABLE PERMEASE"/>
    <property type="match status" value="1"/>
</dbReference>
<gene>
    <name evidence="2" type="ORF">B1A_08655</name>
</gene>
<dbReference type="Gene3D" id="3.40.50.620">
    <property type="entry name" value="HUPs"/>
    <property type="match status" value="1"/>
</dbReference>
<dbReference type="InterPro" id="IPR051599">
    <property type="entry name" value="Cell_Envelope_Assoc"/>
</dbReference>
<organism evidence="2">
    <name type="scientific">mine drainage metagenome</name>
    <dbReference type="NCBI Taxonomy" id="410659"/>
    <lineage>
        <taxon>unclassified sequences</taxon>
        <taxon>metagenomes</taxon>
        <taxon>ecological metagenomes</taxon>
    </lineage>
</organism>
<evidence type="ECO:0000313" key="2">
    <source>
        <dbReference type="EMBL" id="EQD64942.1"/>
    </source>
</evidence>
<reference evidence="2" key="1">
    <citation type="submission" date="2013-08" db="EMBL/GenBank/DDBJ databases">
        <authorList>
            <person name="Mendez C."/>
            <person name="Richter M."/>
            <person name="Ferrer M."/>
            <person name="Sanchez J."/>
        </authorList>
    </citation>
    <scope>NUCLEOTIDE SEQUENCE</scope>
</reference>
<sequence length="164" mass="17778">MRTETKEGKIGGAKSHLVLAVCLVLIILPLSYLATCFGEVYLTSRVSYHGRADAIVVMGAAEFDGVPSKVLAARLDQAASLFAMHLAPLIILTGGKEEGDKVTEAQAAKAYILRRGVSSREIVTLQAGRDTFEEVDEAAIYLDRRGLRSVILVSDPFHSFRVTQ</sequence>
<dbReference type="EMBL" id="AUZX01006174">
    <property type="protein sequence ID" value="EQD64942.1"/>
    <property type="molecule type" value="Genomic_DNA"/>
</dbReference>
<dbReference type="Pfam" id="PF02698">
    <property type="entry name" value="DUF218"/>
    <property type="match status" value="1"/>
</dbReference>
<dbReference type="InterPro" id="IPR003848">
    <property type="entry name" value="DUF218"/>
</dbReference>
<accession>T1B4Q2</accession>
<name>T1B4Q2_9ZZZZ</name>
<proteinExistence type="predicted"/>